<feature type="transmembrane region" description="Helical" evidence="32">
    <location>
        <begin position="196"/>
        <end position="218"/>
    </location>
</feature>
<evidence type="ECO:0000256" key="26">
    <source>
        <dbReference type="ARBA" id="ARBA00056510"/>
    </source>
</evidence>
<dbReference type="Gene3D" id="1.20.1530.20">
    <property type="match status" value="1"/>
</dbReference>
<dbReference type="OMA" id="PCANGIA"/>
<comment type="catalytic activity">
    <reaction evidence="20">
        <text>taurocholate(out) + 2 Na(+)(out) = taurocholate(in) + 2 Na(+)(in)</text>
        <dbReference type="Rhea" id="RHEA:71875"/>
        <dbReference type="ChEBI" id="CHEBI:29101"/>
        <dbReference type="ChEBI" id="CHEBI:36257"/>
    </reaction>
</comment>
<reference evidence="34" key="1">
    <citation type="journal article" date="2016" name="Nature">
        <title>Genome evolution in the allotetraploid frog Xenopus laevis.</title>
        <authorList>
            <person name="Session A.M."/>
            <person name="Uno Y."/>
            <person name="Kwon T."/>
            <person name="Chapman J.A."/>
            <person name="Toyoda A."/>
            <person name="Takahashi S."/>
            <person name="Fukui A."/>
            <person name="Hikosaka A."/>
            <person name="Suzuki A."/>
            <person name="Kondo M."/>
            <person name="van Heeringen S.J."/>
            <person name="Quigley I."/>
            <person name="Heinz S."/>
            <person name="Ogino H."/>
            <person name="Ochi H."/>
            <person name="Hellsten U."/>
            <person name="Lyons J.B."/>
            <person name="Simakov O."/>
            <person name="Putnam N."/>
            <person name="Stites J."/>
            <person name="Kuroki Y."/>
            <person name="Tanaka T."/>
            <person name="Michiue T."/>
            <person name="Watanabe M."/>
            <person name="Bogdanovic O."/>
            <person name="Lister R."/>
            <person name="Georgiou G."/>
            <person name="Paranjpe S.S."/>
            <person name="van Kruijsbergen I."/>
            <person name="Shu S."/>
            <person name="Carlson J."/>
            <person name="Kinoshita T."/>
            <person name="Ohta Y."/>
            <person name="Mawaribuchi S."/>
            <person name="Jenkins J."/>
            <person name="Grimwood J."/>
            <person name="Schmutz J."/>
            <person name="Mitros T."/>
            <person name="Mozaffari S.V."/>
            <person name="Suzuki Y."/>
            <person name="Haramoto Y."/>
            <person name="Yamamoto T.S."/>
            <person name="Takagi C."/>
            <person name="Heald R."/>
            <person name="Miller K."/>
            <person name="Haudenschild C."/>
            <person name="Kitzman J."/>
            <person name="Nakayama T."/>
            <person name="Izutsu Y."/>
            <person name="Robert J."/>
            <person name="Fortriede J."/>
            <person name="Burns K."/>
            <person name="Lotay V."/>
            <person name="Karimi K."/>
            <person name="Yasuoka Y."/>
            <person name="Dichmann D.S."/>
            <person name="Flajnik M.F."/>
            <person name="Houston D.W."/>
            <person name="Shendure J."/>
            <person name="DuPasquier L."/>
            <person name="Vize P.D."/>
            <person name="Zorn A.M."/>
            <person name="Ito M."/>
            <person name="Marcotte E.M."/>
            <person name="Wallingford J.B."/>
            <person name="Ito Y."/>
            <person name="Asashima M."/>
            <person name="Ueno N."/>
            <person name="Matsuda Y."/>
            <person name="Veenstra G.J."/>
            <person name="Fujiyama A."/>
            <person name="Harland R.M."/>
            <person name="Taira M."/>
            <person name="Rokhsar D.S."/>
        </authorList>
    </citation>
    <scope>NUCLEOTIDE SEQUENCE [LARGE SCALE GENOMIC DNA]</scope>
    <source>
        <strain evidence="34">J</strain>
    </source>
</reference>
<dbReference type="AlphaFoldDB" id="A0A974H8D2"/>
<sequence>MNDSREQELFWNMEEQGLRILNVTGNQQIFIGYFIEAAADVLLVIVMLSLGCTLEISEIKKHLLKPKGIGIALFSQYGIMPLTAFSLVHIFQLTTTESVTVLICGCCPGGMLSSVFTLALKGDMNLSILMNIVSTVLALGMIPLLLLIYCLGLGLEPIHNAVPFEKIIEILVLTIFPCCTGILIKTKRPQYASWVVKIAVGISAMVSILMLMLSFVYMRSDIFLILSPPLLYTSMLMTLIGYTLGYSISAVFKLNAKYRRTISMETGCQNVQLCATILKVTFPPVIIGPLYAFPFLHVTLQILEALLLILAFRLYQKIKATGTFYCSQLQSKGGGRQGDRISIRISEVARSFLVRQRKLRLFCLTKIIK</sequence>
<evidence type="ECO:0000256" key="2">
    <source>
        <dbReference type="ARBA" id="ARBA00006528"/>
    </source>
</evidence>
<keyword evidence="10" id="KW-0406">Ion transport</keyword>
<protein>
    <recommendedName>
        <fullName evidence="27">Hepatic sodium/bile acid cotransporter</fullName>
    </recommendedName>
    <alternativeName>
        <fullName evidence="29">Na(+)/bile acid cotransporter</fullName>
    </alternativeName>
    <alternativeName>
        <fullName evidence="28">Na(+)/taurocholate transport protein</fullName>
    </alternativeName>
    <alternativeName>
        <fullName evidence="30">Sodium/taurocholate cotransporting polypeptide</fullName>
    </alternativeName>
    <alternativeName>
        <fullName evidence="31">Solute carrier family 10 member 1</fullName>
    </alternativeName>
</protein>
<evidence type="ECO:0000256" key="31">
    <source>
        <dbReference type="ARBA" id="ARBA00082917"/>
    </source>
</evidence>
<evidence type="ECO:0000256" key="13">
    <source>
        <dbReference type="ARBA" id="ARBA00023201"/>
    </source>
</evidence>
<evidence type="ECO:0000256" key="25">
    <source>
        <dbReference type="ARBA" id="ARBA00052405"/>
    </source>
</evidence>
<feature type="transmembrane region" description="Helical" evidence="32">
    <location>
        <begin position="99"/>
        <end position="120"/>
    </location>
</feature>
<dbReference type="FunFam" id="1.20.1530.20:FF:000016">
    <property type="entry name" value="Solute carrier family 10 member 1"/>
    <property type="match status" value="1"/>
</dbReference>
<keyword evidence="11 32" id="KW-0472">Membrane</keyword>
<comment type="catalytic activity">
    <reaction evidence="18">
        <text>taurodeoxycholate(out) + 2 Na(+)(out) = taurodeoxycholate(in) + 2 Na(+)(in)</text>
        <dbReference type="Rhea" id="RHEA:72087"/>
        <dbReference type="ChEBI" id="CHEBI:29101"/>
        <dbReference type="ChEBI" id="CHEBI:36261"/>
    </reaction>
</comment>
<comment type="catalytic activity">
    <reaction evidence="15">
        <text>cholate(out) + 2 Na(+)(out) = cholate(in) + 2 Na(+)(in)</text>
        <dbReference type="Rhea" id="RHEA:71911"/>
        <dbReference type="ChEBI" id="CHEBI:29101"/>
        <dbReference type="ChEBI" id="CHEBI:29747"/>
    </reaction>
</comment>
<comment type="similarity">
    <text evidence="2">Belongs to the bile acid:sodium symporter (BASS) (TC 2.A.28) family.</text>
</comment>
<comment type="function">
    <text evidence="26">As a major transporter of conjugated bile salts from plasma into the hepatocyte, it plays a key role in the enterohepatic circulation of bile salts necessary for the solubilization and absorption of dietary fat and fat-soluble vitamins. It is strictly dependent on the extracellular presence of sodium. It exhibits broad substrate specificity and transports various bile acids, such as taurocholate, cholate, as well as non-bile acid organic compounds, such as estrone sulfate. Works collaboratively with the ileal transporter (NTCP2), the organic solute transporter (OST), and the bile salt export pump (BSEP), to ensure efficacious biological recycling of bile acids during enterohepatic circulation.</text>
</comment>
<evidence type="ECO:0000256" key="20">
    <source>
        <dbReference type="ARBA" id="ARBA00048327"/>
    </source>
</evidence>
<feature type="transmembrane region" description="Helical" evidence="32">
    <location>
        <begin position="71"/>
        <end position="93"/>
    </location>
</feature>
<keyword evidence="9" id="KW-0445">Lipid transport</keyword>
<accession>A0A974H8D2</accession>
<gene>
    <name evidence="33" type="ORF">XELAEV_18039913mg</name>
</gene>
<evidence type="ECO:0000256" key="28">
    <source>
        <dbReference type="ARBA" id="ARBA00075177"/>
    </source>
</evidence>
<evidence type="ECO:0000256" key="3">
    <source>
        <dbReference type="ARBA" id="ARBA00022448"/>
    </source>
</evidence>
<dbReference type="InterPro" id="IPR002657">
    <property type="entry name" value="BilAc:Na_symport/Acr3"/>
</dbReference>
<keyword evidence="5 32" id="KW-0812">Transmembrane</keyword>
<evidence type="ECO:0000256" key="19">
    <source>
        <dbReference type="ARBA" id="ARBA00048013"/>
    </source>
</evidence>
<evidence type="ECO:0000256" key="15">
    <source>
        <dbReference type="ARBA" id="ARBA00034231"/>
    </source>
</evidence>
<feature type="transmembrane region" description="Helical" evidence="32">
    <location>
        <begin position="29"/>
        <end position="50"/>
    </location>
</feature>
<evidence type="ECO:0000256" key="9">
    <source>
        <dbReference type="ARBA" id="ARBA00023055"/>
    </source>
</evidence>
<evidence type="ECO:0000256" key="21">
    <source>
        <dbReference type="ARBA" id="ARBA00048338"/>
    </source>
</evidence>
<organism evidence="33 34">
    <name type="scientific">Xenopus laevis</name>
    <name type="common">African clawed frog</name>
    <dbReference type="NCBI Taxonomy" id="8355"/>
    <lineage>
        <taxon>Eukaryota</taxon>
        <taxon>Metazoa</taxon>
        <taxon>Chordata</taxon>
        <taxon>Craniata</taxon>
        <taxon>Vertebrata</taxon>
        <taxon>Euteleostomi</taxon>
        <taxon>Amphibia</taxon>
        <taxon>Batrachia</taxon>
        <taxon>Anura</taxon>
        <taxon>Pipoidea</taxon>
        <taxon>Pipidae</taxon>
        <taxon>Xenopodinae</taxon>
        <taxon>Xenopus</taxon>
        <taxon>Xenopus</taxon>
    </lineage>
</organism>
<evidence type="ECO:0000256" key="12">
    <source>
        <dbReference type="ARBA" id="ARBA00023180"/>
    </source>
</evidence>
<name>A0A974H8D2_XENLA</name>
<dbReference type="Pfam" id="PF01758">
    <property type="entry name" value="SBF"/>
    <property type="match status" value="1"/>
</dbReference>
<evidence type="ECO:0000256" key="17">
    <source>
        <dbReference type="ARBA" id="ARBA00047596"/>
    </source>
</evidence>
<comment type="catalytic activity">
    <reaction evidence="23">
        <text>taurohyocholate(out) + 2 Na(+)(out) = taurohyocholate(in) + 2 Na(+)(in)</text>
        <dbReference type="Rhea" id="RHEA:72171"/>
        <dbReference type="ChEBI" id="CHEBI:29101"/>
        <dbReference type="ChEBI" id="CHEBI:58874"/>
    </reaction>
</comment>
<comment type="catalytic activity">
    <reaction evidence="22">
        <text>tauronorcholate(out) + 2 Na(+)(out) = tauronorcholate(in) + 2 Na(+)(in)</text>
        <dbReference type="Rhea" id="RHEA:71915"/>
        <dbReference type="ChEBI" id="CHEBI:29101"/>
        <dbReference type="ChEBI" id="CHEBI:191405"/>
    </reaction>
</comment>
<feature type="transmembrane region" description="Helical" evidence="32">
    <location>
        <begin position="167"/>
        <end position="184"/>
    </location>
</feature>
<evidence type="ECO:0000256" key="14">
    <source>
        <dbReference type="ARBA" id="ARBA00034215"/>
    </source>
</evidence>
<keyword evidence="6" id="KW-0769">Symport</keyword>
<dbReference type="InterPro" id="IPR004710">
    <property type="entry name" value="Bilac:Na_transpt"/>
</dbReference>
<comment type="catalytic activity">
    <reaction evidence="21">
        <text>taurochenodeoxycholate(out) + 2 Na(+)(out) = taurochenodeoxycholate(in) + 2 Na(+)(in)</text>
        <dbReference type="Rhea" id="RHEA:71923"/>
        <dbReference type="ChEBI" id="CHEBI:9407"/>
        <dbReference type="ChEBI" id="CHEBI:29101"/>
    </reaction>
</comment>
<dbReference type="GO" id="GO:0008508">
    <property type="term" value="F:bile acid:sodium symporter activity"/>
    <property type="evidence" value="ECO:0007669"/>
    <property type="project" value="TreeGrafter"/>
</dbReference>
<evidence type="ECO:0000256" key="23">
    <source>
        <dbReference type="ARBA" id="ARBA00051799"/>
    </source>
</evidence>
<dbReference type="PANTHER" id="PTHR10361">
    <property type="entry name" value="SODIUM-BILE ACID COTRANSPORTER"/>
    <property type="match status" value="1"/>
</dbReference>
<keyword evidence="8" id="KW-0915">Sodium</keyword>
<dbReference type="InterPro" id="IPR038770">
    <property type="entry name" value="Na+/solute_symporter_sf"/>
</dbReference>
<evidence type="ECO:0000256" key="4">
    <source>
        <dbReference type="ARBA" id="ARBA00022475"/>
    </source>
</evidence>
<comment type="subcellular location">
    <subcellularLocation>
        <location evidence="1">Cell membrane</location>
        <topology evidence="1">Multi-pass membrane protein</topology>
    </subcellularLocation>
</comment>
<evidence type="ECO:0000256" key="16">
    <source>
        <dbReference type="ARBA" id="ARBA00047311"/>
    </source>
</evidence>
<evidence type="ECO:0000256" key="5">
    <source>
        <dbReference type="ARBA" id="ARBA00022692"/>
    </source>
</evidence>
<comment type="catalytic activity">
    <reaction evidence="17">
        <text>tauroursodeoxycholate(out) + 2 Na(+)(out) = tauroursodeoxycholate(in) + 2 Na(+)(in)</text>
        <dbReference type="Rhea" id="RHEA:71927"/>
        <dbReference type="ChEBI" id="CHEBI:29101"/>
        <dbReference type="ChEBI" id="CHEBI:132028"/>
    </reaction>
</comment>
<comment type="catalytic activity">
    <reaction evidence="14">
        <text>glycocholate(out) + 2 Na(+)(out) = glycocholate(in) + 2 Na(+)(in)</text>
        <dbReference type="Rhea" id="RHEA:71935"/>
        <dbReference type="ChEBI" id="CHEBI:29101"/>
        <dbReference type="ChEBI" id="CHEBI:29746"/>
    </reaction>
</comment>
<feature type="transmembrane region" description="Helical" evidence="32">
    <location>
        <begin position="132"/>
        <end position="155"/>
    </location>
</feature>
<keyword evidence="13" id="KW-0739">Sodium transport</keyword>
<comment type="catalytic activity">
    <reaction evidence="19">
        <text>tauro-beta-muricholate(out) + 2 Na(+)(out) = tauro-beta-muricholate(in) + 2 Na(+)(in)</text>
        <dbReference type="Rhea" id="RHEA:72179"/>
        <dbReference type="ChEBI" id="CHEBI:29101"/>
        <dbReference type="ChEBI" id="CHEBI:133064"/>
    </reaction>
</comment>
<evidence type="ECO:0000256" key="24">
    <source>
        <dbReference type="ARBA" id="ARBA00052374"/>
    </source>
</evidence>
<dbReference type="EMBL" id="CM004480">
    <property type="protein sequence ID" value="OCT68627.1"/>
    <property type="molecule type" value="Genomic_DNA"/>
</dbReference>
<evidence type="ECO:0000256" key="6">
    <source>
        <dbReference type="ARBA" id="ARBA00022847"/>
    </source>
</evidence>
<dbReference type="PANTHER" id="PTHR10361:SF40">
    <property type="entry name" value="HEPATIC SODIUM_BILE ACID COTRANSPORTER"/>
    <property type="match status" value="1"/>
</dbReference>
<keyword evidence="12" id="KW-0325">Glycoprotein</keyword>
<evidence type="ECO:0000256" key="11">
    <source>
        <dbReference type="ARBA" id="ARBA00023136"/>
    </source>
</evidence>
<keyword evidence="3" id="KW-0813">Transport</keyword>
<evidence type="ECO:0000313" key="33">
    <source>
        <dbReference type="EMBL" id="OCT68627.1"/>
    </source>
</evidence>
<evidence type="ECO:0000256" key="30">
    <source>
        <dbReference type="ARBA" id="ARBA00078029"/>
    </source>
</evidence>
<evidence type="ECO:0000256" key="22">
    <source>
        <dbReference type="ARBA" id="ARBA00049276"/>
    </source>
</evidence>
<keyword evidence="7 32" id="KW-1133">Transmembrane helix</keyword>
<feature type="transmembrane region" description="Helical" evidence="32">
    <location>
        <begin position="298"/>
        <end position="315"/>
    </location>
</feature>
<evidence type="ECO:0000256" key="18">
    <source>
        <dbReference type="ARBA" id="ARBA00047743"/>
    </source>
</evidence>
<evidence type="ECO:0000313" key="34">
    <source>
        <dbReference type="Proteomes" id="UP000694892"/>
    </source>
</evidence>
<comment type="catalytic activity">
    <reaction evidence="25">
        <text>estrone 3-sulfate(out) + 2 Na(+)(out) = estrone 3-sulfate(in) + 2 Na(+)(in)</text>
        <dbReference type="Rhea" id="RHEA:71083"/>
        <dbReference type="ChEBI" id="CHEBI:29101"/>
        <dbReference type="ChEBI" id="CHEBI:60050"/>
    </reaction>
</comment>
<dbReference type="Proteomes" id="UP000694892">
    <property type="component" value="Chromosome 8L"/>
</dbReference>
<comment type="catalytic activity">
    <reaction evidence="16">
        <text>tauroallocholate(out) + 2 Na(+)(out) = tauroallocholate(in) + 2 Na(+)(in)</text>
        <dbReference type="Rhea" id="RHEA:51840"/>
        <dbReference type="ChEBI" id="CHEBI:29101"/>
        <dbReference type="ChEBI" id="CHEBI:191406"/>
    </reaction>
</comment>
<evidence type="ECO:0000256" key="1">
    <source>
        <dbReference type="ARBA" id="ARBA00004651"/>
    </source>
</evidence>
<evidence type="ECO:0000256" key="7">
    <source>
        <dbReference type="ARBA" id="ARBA00022989"/>
    </source>
</evidence>
<proteinExistence type="inferred from homology"/>
<evidence type="ECO:0000256" key="27">
    <source>
        <dbReference type="ARBA" id="ARBA00073206"/>
    </source>
</evidence>
<dbReference type="GO" id="GO:0005886">
    <property type="term" value="C:plasma membrane"/>
    <property type="evidence" value="ECO:0007669"/>
    <property type="project" value="UniProtKB-SubCell"/>
</dbReference>
<evidence type="ECO:0000256" key="10">
    <source>
        <dbReference type="ARBA" id="ARBA00023065"/>
    </source>
</evidence>
<comment type="catalytic activity">
    <reaction evidence="24">
        <text>taurohyodeoxycholate(out) + 2 Na(+)(out) = taurohyodeoxycholate(in) + 2 Na(+)(in)</text>
        <dbReference type="Rhea" id="RHEA:72167"/>
        <dbReference type="ChEBI" id="CHEBI:29101"/>
        <dbReference type="ChEBI" id="CHEBI:191407"/>
    </reaction>
</comment>
<feature type="transmembrane region" description="Helical" evidence="32">
    <location>
        <begin position="230"/>
        <end position="252"/>
    </location>
</feature>
<keyword evidence="4" id="KW-1003">Cell membrane</keyword>
<evidence type="ECO:0000256" key="32">
    <source>
        <dbReference type="SAM" id="Phobius"/>
    </source>
</evidence>
<evidence type="ECO:0000256" key="8">
    <source>
        <dbReference type="ARBA" id="ARBA00023053"/>
    </source>
</evidence>
<evidence type="ECO:0000256" key="29">
    <source>
        <dbReference type="ARBA" id="ARBA00075246"/>
    </source>
</evidence>